<dbReference type="InterPro" id="IPR050850">
    <property type="entry name" value="Peptidase_S1_Elastase_sf"/>
</dbReference>
<dbReference type="InterPro" id="IPR009003">
    <property type="entry name" value="Peptidase_S1_PA"/>
</dbReference>
<dbReference type="SUPFAM" id="SSF50494">
    <property type="entry name" value="Trypsin-like serine proteases"/>
    <property type="match status" value="1"/>
</dbReference>
<keyword evidence="6" id="KW-0106">Calcium</keyword>
<dbReference type="PANTHER" id="PTHR24257">
    <property type="entry name" value="CHYMOTRYPSIN-LIKE ELASTASE FAMILY MEMBER"/>
    <property type="match status" value="1"/>
</dbReference>
<reference evidence="8" key="1">
    <citation type="submission" date="2025-08" db="UniProtKB">
        <authorList>
            <consortium name="Ensembl"/>
        </authorList>
    </citation>
    <scope>IDENTIFICATION</scope>
</reference>
<dbReference type="Pfam" id="PF00089">
    <property type="entry name" value="Trypsin"/>
    <property type="match status" value="1"/>
</dbReference>
<accession>A0A7N9AZ75</accession>
<evidence type="ECO:0000256" key="6">
    <source>
        <dbReference type="ARBA" id="ARBA00022837"/>
    </source>
</evidence>
<keyword evidence="9" id="KW-1185">Reference proteome</keyword>
<dbReference type="Ensembl" id="ENSMAMT00000051248.1">
    <property type="protein sequence ID" value="ENSMAMP00000058111.1"/>
    <property type="gene ID" value="ENSMAMG00000024553.1"/>
</dbReference>
<dbReference type="AlphaFoldDB" id="A0A7N9AZ75"/>
<dbReference type="InterPro" id="IPR043504">
    <property type="entry name" value="Peptidase_S1_PA_chymotrypsin"/>
</dbReference>
<dbReference type="GO" id="GO:0004252">
    <property type="term" value="F:serine-type endopeptidase activity"/>
    <property type="evidence" value="ECO:0007669"/>
    <property type="project" value="InterPro"/>
</dbReference>
<dbReference type="PANTHER" id="PTHR24257:SF0">
    <property type="entry name" value="CHYMOTRYPSIN-LIKE ELASTASE FAMILY MEMBER 1"/>
    <property type="match status" value="1"/>
</dbReference>
<comment type="subcellular location">
    <subcellularLocation>
        <location evidence="1">Secreted</location>
    </subcellularLocation>
</comment>
<evidence type="ECO:0000256" key="2">
    <source>
        <dbReference type="ARBA" id="ARBA00022525"/>
    </source>
</evidence>
<evidence type="ECO:0000313" key="8">
    <source>
        <dbReference type="Ensembl" id="ENSMAMP00000058111.1"/>
    </source>
</evidence>
<evidence type="ECO:0000256" key="4">
    <source>
        <dbReference type="ARBA" id="ARBA00022801"/>
    </source>
</evidence>
<organism evidence="8 9">
    <name type="scientific">Mastacembelus armatus</name>
    <name type="common">zig-zag eel</name>
    <dbReference type="NCBI Taxonomy" id="205130"/>
    <lineage>
        <taxon>Eukaryota</taxon>
        <taxon>Metazoa</taxon>
        <taxon>Chordata</taxon>
        <taxon>Craniata</taxon>
        <taxon>Vertebrata</taxon>
        <taxon>Euteleostomi</taxon>
        <taxon>Actinopterygii</taxon>
        <taxon>Neopterygii</taxon>
        <taxon>Teleostei</taxon>
        <taxon>Neoteleostei</taxon>
        <taxon>Acanthomorphata</taxon>
        <taxon>Anabantaria</taxon>
        <taxon>Synbranchiformes</taxon>
        <taxon>Mastacembelidae</taxon>
        <taxon>Mastacembelus</taxon>
    </lineage>
</organism>
<dbReference type="GO" id="GO:0006508">
    <property type="term" value="P:proteolysis"/>
    <property type="evidence" value="ECO:0007669"/>
    <property type="project" value="UniProtKB-KW"/>
</dbReference>
<reference evidence="8" key="2">
    <citation type="submission" date="2025-09" db="UniProtKB">
        <authorList>
            <consortium name="Ensembl"/>
        </authorList>
    </citation>
    <scope>IDENTIFICATION</scope>
</reference>
<dbReference type="Proteomes" id="UP000261640">
    <property type="component" value="Unplaced"/>
</dbReference>
<dbReference type="GeneTree" id="ENSGT01030000234528"/>
<protein>
    <recommendedName>
        <fullName evidence="7">Peptidase S1 domain-containing protein</fullName>
    </recommendedName>
</protein>
<evidence type="ECO:0000313" key="9">
    <source>
        <dbReference type="Proteomes" id="UP000261640"/>
    </source>
</evidence>
<dbReference type="Gene3D" id="2.40.10.10">
    <property type="entry name" value="Trypsin-like serine proteases"/>
    <property type="match status" value="1"/>
</dbReference>
<sequence>MQGDSGGPLNCNVGGRWVVHGVTSFGSSLGCNTYRKPTVFSRVSNYISWMNSIMG</sequence>
<evidence type="ECO:0000256" key="3">
    <source>
        <dbReference type="ARBA" id="ARBA00022670"/>
    </source>
</evidence>
<dbReference type="InterPro" id="IPR001254">
    <property type="entry name" value="Trypsin_dom"/>
</dbReference>
<name>A0A7N9AZ75_9TELE</name>
<evidence type="ECO:0000256" key="5">
    <source>
        <dbReference type="ARBA" id="ARBA00022825"/>
    </source>
</evidence>
<keyword evidence="4" id="KW-0378">Hydrolase</keyword>
<evidence type="ECO:0000259" key="7">
    <source>
        <dbReference type="PROSITE" id="PS50240"/>
    </source>
</evidence>
<dbReference type="InParanoid" id="A0A7N9AZ75"/>
<keyword evidence="3" id="KW-0645">Protease</keyword>
<dbReference type="PROSITE" id="PS50240">
    <property type="entry name" value="TRYPSIN_DOM"/>
    <property type="match status" value="1"/>
</dbReference>
<proteinExistence type="predicted"/>
<keyword evidence="2" id="KW-0964">Secreted</keyword>
<feature type="domain" description="Peptidase S1" evidence="7">
    <location>
        <begin position="1"/>
        <end position="55"/>
    </location>
</feature>
<dbReference type="GO" id="GO:0005615">
    <property type="term" value="C:extracellular space"/>
    <property type="evidence" value="ECO:0007669"/>
    <property type="project" value="TreeGrafter"/>
</dbReference>
<evidence type="ECO:0000256" key="1">
    <source>
        <dbReference type="ARBA" id="ARBA00004613"/>
    </source>
</evidence>
<keyword evidence="5" id="KW-0720">Serine protease</keyword>